<evidence type="ECO:0000256" key="3">
    <source>
        <dbReference type="ARBA" id="ARBA00023163"/>
    </source>
</evidence>
<accession>A0AAE9YZK0</accession>
<dbReference type="Gene3D" id="1.10.10.10">
    <property type="entry name" value="Winged helix-like DNA-binding domain superfamily/Winged helix DNA-binding domain"/>
    <property type="match status" value="1"/>
</dbReference>
<dbReference type="EMBL" id="CP059733">
    <property type="protein sequence ID" value="WDE03880.1"/>
    <property type="molecule type" value="Genomic_DNA"/>
</dbReference>
<reference evidence="5 6" key="2">
    <citation type="journal article" date="2022" name="Mar. Drugs">
        <title>Bioassay-Guided Fractionation Leads to the Detection of Cholic Acid Generated by the Rare Thalassomonas sp.</title>
        <authorList>
            <person name="Pheiffer F."/>
            <person name="Schneider Y.K."/>
            <person name="Hansen E.H."/>
            <person name="Andersen J.H."/>
            <person name="Isaksson J."/>
            <person name="Busche T."/>
            <person name="R C."/>
            <person name="Kalinowski J."/>
            <person name="Zyl L.V."/>
            <person name="Trindade M."/>
        </authorList>
    </citation>
    <scope>NUCLEOTIDE SEQUENCE [LARGE SCALE GENOMIC DNA]</scope>
    <source>
        <strain evidence="5 6">XOM25</strain>
    </source>
</reference>
<evidence type="ECO:0000256" key="2">
    <source>
        <dbReference type="ARBA" id="ARBA00023125"/>
    </source>
</evidence>
<dbReference type="GO" id="GO:0003677">
    <property type="term" value="F:DNA binding"/>
    <property type="evidence" value="ECO:0007669"/>
    <property type="project" value="UniProtKB-KW"/>
</dbReference>
<dbReference type="Pfam" id="PF01638">
    <property type="entry name" value="HxlR"/>
    <property type="match status" value="1"/>
</dbReference>
<sequence>MKKRTYHQNCYLAQAGDFLGERWTLLIFRELLIQPCRFKDLNTYLAGMGTNLLSQRLKELELCAMVEKLNPADKRSAYRLTAKGREVEGVVLELIRWGAGNLPLEKEGRHYHHWDLLAMKALFSPGHCRAEYTIQFSCEPLTAWVAARQQDGGFIFSFALGEAESAELVLAMTITDFRQQVLEGKFRDDPGLSAFIDCFNP</sequence>
<gene>
    <name evidence="5" type="ORF">SG34_021260</name>
</gene>
<protein>
    <submittedName>
        <fullName evidence="5">Helix-turn-helix transcriptional regulator</fullName>
    </submittedName>
</protein>
<dbReference type="Proteomes" id="UP000032352">
    <property type="component" value="Chromosome"/>
</dbReference>
<organism evidence="5 6">
    <name type="scientific">Thalassomonas viridans</name>
    <dbReference type="NCBI Taxonomy" id="137584"/>
    <lineage>
        <taxon>Bacteria</taxon>
        <taxon>Pseudomonadati</taxon>
        <taxon>Pseudomonadota</taxon>
        <taxon>Gammaproteobacteria</taxon>
        <taxon>Alteromonadales</taxon>
        <taxon>Colwelliaceae</taxon>
        <taxon>Thalassomonas</taxon>
    </lineage>
</organism>
<dbReference type="AlphaFoldDB" id="A0AAE9YZK0"/>
<dbReference type="SUPFAM" id="SSF46785">
    <property type="entry name" value="Winged helix' DNA-binding domain"/>
    <property type="match status" value="1"/>
</dbReference>
<proteinExistence type="predicted"/>
<evidence type="ECO:0000259" key="4">
    <source>
        <dbReference type="PROSITE" id="PS51118"/>
    </source>
</evidence>
<keyword evidence="1" id="KW-0805">Transcription regulation</keyword>
<evidence type="ECO:0000256" key="1">
    <source>
        <dbReference type="ARBA" id="ARBA00023015"/>
    </source>
</evidence>
<dbReference type="PANTHER" id="PTHR33204:SF18">
    <property type="entry name" value="TRANSCRIPTIONAL REGULATORY PROTEIN"/>
    <property type="match status" value="1"/>
</dbReference>
<keyword evidence="6" id="KW-1185">Reference proteome</keyword>
<reference evidence="5 6" key="1">
    <citation type="journal article" date="2015" name="Genome Announc.">
        <title>Draft Genome Sequences of Marine Isolates of Thalassomonas viridans and Thalassomonas actiniarum.</title>
        <authorList>
            <person name="Olonade I."/>
            <person name="van Zyl L.J."/>
            <person name="Trindade M."/>
        </authorList>
    </citation>
    <scope>NUCLEOTIDE SEQUENCE [LARGE SCALE GENOMIC DNA]</scope>
    <source>
        <strain evidence="5 6">XOM25</strain>
    </source>
</reference>
<evidence type="ECO:0000313" key="5">
    <source>
        <dbReference type="EMBL" id="WDE03880.1"/>
    </source>
</evidence>
<keyword evidence="3" id="KW-0804">Transcription</keyword>
<dbReference type="PANTHER" id="PTHR33204">
    <property type="entry name" value="TRANSCRIPTIONAL REGULATOR, MARR FAMILY"/>
    <property type="match status" value="1"/>
</dbReference>
<evidence type="ECO:0000313" key="6">
    <source>
        <dbReference type="Proteomes" id="UP000032352"/>
    </source>
</evidence>
<dbReference type="KEGG" id="tvd:SG34_021260"/>
<keyword evidence="2" id="KW-0238">DNA-binding</keyword>
<dbReference type="InterPro" id="IPR036390">
    <property type="entry name" value="WH_DNA-bd_sf"/>
</dbReference>
<dbReference type="InterPro" id="IPR002577">
    <property type="entry name" value="HTH_HxlR"/>
</dbReference>
<dbReference type="PROSITE" id="PS51118">
    <property type="entry name" value="HTH_HXLR"/>
    <property type="match status" value="1"/>
</dbReference>
<dbReference type="InterPro" id="IPR036388">
    <property type="entry name" value="WH-like_DNA-bd_sf"/>
</dbReference>
<name>A0AAE9YZK0_9GAMM</name>
<feature type="domain" description="HTH hxlR-type" evidence="4">
    <location>
        <begin position="10"/>
        <end position="106"/>
    </location>
</feature>
<dbReference type="RefSeq" id="WP_053046836.1">
    <property type="nucleotide sequence ID" value="NZ_CP059733.1"/>
</dbReference>